<feature type="transmembrane region" description="Helical" evidence="8">
    <location>
        <begin position="230"/>
        <end position="249"/>
    </location>
</feature>
<accession>A0A512DHI6</accession>
<keyword evidence="6 8" id="KW-1133">Transmembrane helix</keyword>
<dbReference type="InterPro" id="IPR037185">
    <property type="entry name" value="EmrE-like"/>
</dbReference>
<feature type="transmembrane region" description="Helical" evidence="8">
    <location>
        <begin position="287"/>
        <end position="308"/>
    </location>
</feature>
<evidence type="ECO:0000256" key="5">
    <source>
        <dbReference type="ARBA" id="ARBA00022692"/>
    </source>
</evidence>
<keyword evidence="5 8" id="KW-0812">Transmembrane</keyword>
<dbReference type="EMBL" id="BJYZ01000001">
    <property type="protein sequence ID" value="GEO35954.1"/>
    <property type="molecule type" value="Genomic_DNA"/>
</dbReference>
<evidence type="ECO:0000256" key="3">
    <source>
        <dbReference type="ARBA" id="ARBA00022448"/>
    </source>
</evidence>
<feature type="transmembrane region" description="Helical" evidence="8">
    <location>
        <begin position="170"/>
        <end position="186"/>
    </location>
</feature>
<evidence type="ECO:0000256" key="1">
    <source>
        <dbReference type="ARBA" id="ARBA00004651"/>
    </source>
</evidence>
<dbReference type="AlphaFoldDB" id="A0A512DHI6"/>
<dbReference type="InterPro" id="IPR000620">
    <property type="entry name" value="EamA_dom"/>
</dbReference>
<dbReference type="Proteomes" id="UP000321523">
    <property type="component" value="Unassembled WGS sequence"/>
</dbReference>
<feature type="transmembrane region" description="Helical" evidence="8">
    <location>
        <begin position="123"/>
        <end position="141"/>
    </location>
</feature>
<comment type="subcellular location">
    <subcellularLocation>
        <location evidence="1">Cell membrane</location>
        <topology evidence="1">Multi-pass membrane protein</topology>
    </subcellularLocation>
</comment>
<feature type="transmembrane region" description="Helical" evidence="8">
    <location>
        <begin position="261"/>
        <end position="281"/>
    </location>
</feature>
<keyword evidence="11" id="KW-1185">Reference proteome</keyword>
<evidence type="ECO:0000256" key="8">
    <source>
        <dbReference type="SAM" id="Phobius"/>
    </source>
</evidence>
<feature type="transmembrane region" description="Helical" evidence="8">
    <location>
        <begin position="92"/>
        <end position="111"/>
    </location>
</feature>
<evidence type="ECO:0000259" key="9">
    <source>
        <dbReference type="Pfam" id="PF00892"/>
    </source>
</evidence>
<comment type="caution">
    <text evidence="10">The sequence shown here is derived from an EMBL/GenBank/DDBJ whole genome shotgun (WGS) entry which is preliminary data.</text>
</comment>
<dbReference type="NCBIfam" id="TIGR00688">
    <property type="entry name" value="rarD"/>
    <property type="match status" value="1"/>
</dbReference>
<evidence type="ECO:0000256" key="6">
    <source>
        <dbReference type="ARBA" id="ARBA00022989"/>
    </source>
</evidence>
<evidence type="ECO:0000256" key="4">
    <source>
        <dbReference type="ARBA" id="ARBA00022475"/>
    </source>
</evidence>
<feature type="transmembrane region" description="Helical" evidence="8">
    <location>
        <begin position="21"/>
        <end position="42"/>
    </location>
</feature>
<keyword evidence="7 8" id="KW-0472">Membrane</keyword>
<evidence type="ECO:0000313" key="10">
    <source>
        <dbReference type="EMBL" id="GEO35954.1"/>
    </source>
</evidence>
<protein>
    <submittedName>
        <fullName evidence="10">Putative transporter</fullName>
    </submittedName>
</protein>
<evidence type="ECO:0000256" key="2">
    <source>
        <dbReference type="ARBA" id="ARBA00007362"/>
    </source>
</evidence>
<dbReference type="Pfam" id="PF00892">
    <property type="entry name" value="EamA"/>
    <property type="match status" value="1"/>
</dbReference>
<evidence type="ECO:0000313" key="11">
    <source>
        <dbReference type="Proteomes" id="UP000321523"/>
    </source>
</evidence>
<dbReference type="GO" id="GO:0005886">
    <property type="term" value="C:plasma membrane"/>
    <property type="evidence" value="ECO:0007669"/>
    <property type="project" value="UniProtKB-SubCell"/>
</dbReference>
<comment type="similarity">
    <text evidence="2">Belongs to the EamA transporter family.</text>
</comment>
<feature type="transmembrane region" description="Helical" evidence="8">
    <location>
        <begin position="198"/>
        <end position="218"/>
    </location>
</feature>
<sequence length="314" mass="34042">MSQSPHMPSGKTSDAAVARTPVDPTVVGILYALGAFFMWGLAPLFFRALRPATSLEILSHRVIWSLLLMVALVAILRDLRDVPRALSSLRSVGLYIVTTALVTTNWGLFIWAVNNDHIVQTSLGYYINPLVNVLLGMLFLGERLNRKQLFSVALATLGVSSLLVSLGELPWISLTLATSFGFYALIRKKAAIDPLVGLLVETALLTPLAAAYLLWLWSDGTATFSLEAPGMASLLVISGVITALPLIFFNMGAQRLKLSTVGLMQYLSPTLQLAIGVMIFGEEFSGAHAVAFGLIWLALAIYSTDAFLSHRARH</sequence>
<keyword evidence="4" id="KW-1003">Cell membrane</keyword>
<dbReference type="PANTHER" id="PTHR22911">
    <property type="entry name" value="ACYL-MALONYL CONDENSING ENZYME-RELATED"/>
    <property type="match status" value="1"/>
</dbReference>
<organism evidence="10 11">
    <name type="scientific">Skermanella aerolata</name>
    <dbReference type="NCBI Taxonomy" id="393310"/>
    <lineage>
        <taxon>Bacteria</taxon>
        <taxon>Pseudomonadati</taxon>
        <taxon>Pseudomonadota</taxon>
        <taxon>Alphaproteobacteria</taxon>
        <taxon>Rhodospirillales</taxon>
        <taxon>Azospirillaceae</taxon>
        <taxon>Skermanella</taxon>
    </lineage>
</organism>
<evidence type="ECO:0000256" key="7">
    <source>
        <dbReference type="ARBA" id="ARBA00023136"/>
    </source>
</evidence>
<dbReference type="SUPFAM" id="SSF103481">
    <property type="entry name" value="Multidrug resistance efflux transporter EmrE"/>
    <property type="match status" value="2"/>
</dbReference>
<keyword evidence="3" id="KW-0813">Transport</keyword>
<dbReference type="PANTHER" id="PTHR22911:SF137">
    <property type="entry name" value="SOLUTE CARRIER FAMILY 35 MEMBER G2-RELATED"/>
    <property type="match status" value="1"/>
</dbReference>
<feature type="domain" description="EamA" evidence="9">
    <location>
        <begin position="28"/>
        <end position="160"/>
    </location>
</feature>
<proteinExistence type="inferred from homology"/>
<name>A0A512DHI6_9PROT</name>
<gene>
    <name evidence="10" type="ORF">SAE02_01020</name>
</gene>
<dbReference type="InterPro" id="IPR004626">
    <property type="entry name" value="RarD"/>
</dbReference>
<feature type="transmembrane region" description="Helical" evidence="8">
    <location>
        <begin position="62"/>
        <end position="80"/>
    </location>
</feature>
<reference evidence="10 11" key="1">
    <citation type="submission" date="2019-07" db="EMBL/GenBank/DDBJ databases">
        <title>Whole genome shotgun sequence of Skermanella aerolata NBRC 106429.</title>
        <authorList>
            <person name="Hosoyama A."/>
            <person name="Uohara A."/>
            <person name="Ohji S."/>
            <person name="Ichikawa N."/>
        </authorList>
    </citation>
    <scope>NUCLEOTIDE SEQUENCE [LARGE SCALE GENOMIC DNA]</scope>
    <source>
        <strain evidence="10 11">NBRC 106429</strain>
    </source>
</reference>